<feature type="compositionally biased region" description="Polar residues" evidence="1">
    <location>
        <begin position="58"/>
        <end position="70"/>
    </location>
</feature>
<feature type="compositionally biased region" description="Polar residues" evidence="1">
    <location>
        <begin position="37"/>
        <end position="50"/>
    </location>
</feature>
<dbReference type="Gene3D" id="1.20.1420.10">
    <property type="entry name" value="Talin, central domain"/>
    <property type="match status" value="1"/>
</dbReference>
<dbReference type="EMBL" id="JAIWYP010000004">
    <property type="protein sequence ID" value="KAH3839713.1"/>
    <property type="molecule type" value="Genomic_DNA"/>
</dbReference>
<reference evidence="2" key="2">
    <citation type="submission" date="2020-11" db="EMBL/GenBank/DDBJ databases">
        <authorList>
            <person name="McCartney M.A."/>
            <person name="Auch B."/>
            <person name="Kono T."/>
            <person name="Mallez S."/>
            <person name="Becker A."/>
            <person name="Gohl D.M."/>
            <person name="Silverstein K.A.T."/>
            <person name="Koren S."/>
            <person name="Bechman K.B."/>
            <person name="Herman A."/>
            <person name="Abrahante J.E."/>
            <person name="Garbe J."/>
        </authorList>
    </citation>
    <scope>NUCLEOTIDE SEQUENCE</scope>
    <source>
        <strain evidence="2">Duluth1</strain>
        <tissue evidence="2">Whole animal</tissue>
    </source>
</reference>
<evidence type="ECO:0000256" key="1">
    <source>
        <dbReference type="SAM" id="MobiDB-lite"/>
    </source>
</evidence>
<name>A0A9D4QQP9_DREPO</name>
<evidence type="ECO:0000313" key="2">
    <source>
        <dbReference type="EMBL" id="KAH3839713.1"/>
    </source>
</evidence>
<protein>
    <submittedName>
        <fullName evidence="2">Uncharacterized protein</fullName>
    </submittedName>
</protein>
<feature type="region of interest" description="Disordered" evidence="1">
    <location>
        <begin position="1"/>
        <end position="70"/>
    </location>
</feature>
<gene>
    <name evidence="2" type="ORF">DPMN_113146</name>
</gene>
<evidence type="ECO:0000313" key="3">
    <source>
        <dbReference type="Proteomes" id="UP000828390"/>
    </source>
</evidence>
<reference evidence="2" key="1">
    <citation type="journal article" date="2019" name="bioRxiv">
        <title>The Genome of the Zebra Mussel, Dreissena polymorpha: A Resource for Invasive Species Research.</title>
        <authorList>
            <person name="McCartney M.A."/>
            <person name="Auch B."/>
            <person name="Kono T."/>
            <person name="Mallez S."/>
            <person name="Zhang Y."/>
            <person name="Obille A."/>
            <person name="Becker A."/>
            <person name="Abrahante J.E."/>
            <person name="Garbe J."/>
            <person name="Badalamenti J.P."/>
            <person name="Herman A."/>
            <person name="Mangelson H."/>
            <person name="Liachko I."/>
            <person name="Sullivan S."/>
            <person name="Sone E.D."/>
            <person name="Koren S."/>
            <person name="Silverstein K.A.T."/>
            <person name="Beckman K.B."/>
            <person name="Gohl D.M."/>
        </authorList>
    </citation>
    <scope>NUCLEOTIDE SEQUENCE</scope>
    <source>
        <strain evidence="2">Duluth1</strain>
        <tissue evidence="2">Whole animal</tissue>
    </source>
</reference>
<dbReference type="AlphaFoldDB" id="A0A9D4QQP9"/>
<feature type="compositionally biased region" description="Polar residues" evidence="1">
    <location>
        <begin position="1"/>
        <end position="16"/>
    </location>
</feature>
<keyword evidence="3" id="KW-1185">Reference proteome</keyword>
<accession>A0A9D4QQP9</accession>
<sequence length="347" mass="38103">MSSMTSSGIPSASSTKPVMLSKPLTIPTAPPRRKHLLSNSEHAQSPVTDQTSKDDSTIELSSPAKTNVKASPFSTVGKMWRPMSMSTSATNDKEETHYQTFNNFDVLREMGTEKLPLTASPRDQVEPVKINGHGHLKAVVSKTTSRANKVLTGNGSVSEKSFAVLKEKVSASHSNTVKQILDTVYTSEDFVQATGDVEKLLNELKQTMESLKSSRIDKKPVQFDMCKDELQSQVRQFVTDAKLLVSNATQTREKLAVNMDSSMHSLAKIFLHGQATMFMMEAIHQAQHLGSEVMRVANAYKSTLNAAHAAVGKPLADPHMKYLMRQATNLATLLSTLLKSLKTLEQK</sequence>
<dbReference type="Proteomes" id="UP000828390">
    <property type="component" value="Unassembled WGS sequence"/>
</dbReference>
<comment type="caution">
    <text evidence="2">The sequence shown here is derived from an EMBL/GenBank/DDBJ whole genome shotgun (WGS) entry which is preliminary data.</text>
</comment>
<proteinExistence type="predicted"/>
<organism evidence="2 3">
    <name type="scientific">Dreissena polymorpha</name>
    <name type="common">Zebra mussel</name>
    <name type="synonym">Mytilus polymorpha</name>
    <dbReference type="NCBI Taxonomy" id="45954"/>
    <lineage>
        <taxon>Eukaryota</taxon>
        <taxon>Metazoa</taxon>
        <taxon>Spiralia</taxon>
        <taxon>Lophotrochozoa</taxon>
        <taxon>Mollusca</taxon>
        <taxon>Bivalvia</taxon>
        <taxon>Autobranchia</taxon>
        <taxon>Heteroconchia</taxon>
        <taxon>Euheterodonta</taxon>
        <taxon>Imparidentia</taxon>
        <taxon>Neoheterodontei</taxon>
        <taxon>Myida</taxon>
        <taxon>Dreissenoidea</taxon>
        <taxon>Dreissenidae</taxon>
        <taxon>Dreissena</taxon>
    </lineage>
</organism>